<dbReference type="SUPFAM" id="SSF48371">
    <property type="entry name" value="ARM repeat"/>
    <property type="match status" value="2"/>
</dbReference>
<dbReference type="OMA" id="EMELWED"/>
<organism evidence="8">
    <name type="scientific">Salpingoeca rosetta (strain ATCC 50818 / BSB-021)</name>
    <dbReference type="NCBI Taxonomy" id="946362"/>
    <lineage>
        <taxon>Eukaryota</taxon>
        <taxon>Choanoflagellata</taxon>
        <taxon>Craspedida</taxon>
        <taxon>Salpingoecidae</taxon>
        <taxon>Salpingoeca</taxon>
    </lineage>
</organism>
<dbReference type="PROSITE" id="PS51366">
    <property type="entry name" value="MI"/>
    <property type="match status" value="1"/>
</dbReference>
<dbReference type="GeneID" id="16067462"/>
<dbReference type="KEGG" id="sre:PTSG_00456"/>
<dbReference type="RefSeq" id="XP_004999006.1">
    <property type="nucleotide sequence ID" value="XM_004998949.1"/>
</dbReference>
<keyword evidence="8" id="KW-1185">Reference proteome</keyword>
<proteinExistence type="inferred from homology"/>
<feature type="compositionally biased region" description="Pro residues" evidence="5">
    <location>
        <begin position="26"/>
        <end position="38"/>
    </location>
</feature>
<evidence type="ECO:0000313" key="7">
    <source>
        <dbReference type="EMBL" id="EGD72437.1"/>
    </source>
</evidence>
<dbReference type="Pfam" id="PF02847">
    <property type="entry name" value="MA3"/>
    <property type="match status" value="1"/>
</dbReference>
<evidence type="ECO:0000256" key="3">
    <source>
        <dbReference type="ARBA" id="ARBA00022917"/>
    </source>
</evidence>
<dbReference type="SMART" id="SM00543">
    <property type="entry name" value="MIF4G"/>
    <property type="match status" value="1"/>
</dbReference>
<dbReference type="EMBL" id="GL832955">
    <property type="protein sequence ID" value="EGD72437.1"/>
    <property type="molecule type" value="Genomic_DNA"/>
</dbReference>
<feature type="compositionally biased region" description="Low complexity" evidence="5">
    <location>
        <begin position="254"/>
        <end position="279"/>
    </location>
</feature>
<dbReference type="InterPro" id="IPR003891">
    <property type="entry name" value="Initiation_fac_eIF4g_MI"/>
</dbReference>
<dbReference type="PANTHER" id="PTHR23253">
    <property type="entry name" value="EUKARYOTIC TRANSLATION INITIATION FACTOR 4 GAMMA"/>
    <property type="match status" value="1"/>
</dbReference>
<dbReference type="GO" id="GO:0003743">
    <property type="term" value="F:translation initiation factor activity"/>
    <property type="evidence" value="ECO:0007669"/>
    <property type="project" value="UniProtKB-KW"/>
</dbReference>
<accession>F2TWJ1</accession>
<evidence type="ECO:0000256" key="2">
    <source>
        <dbReference type="ARBA" id="ARBA00022540"/>
    </source>
</evidence>
<keyword evidence="2" id="KW-0396">Initiation factor</keyword>
<feature type="compositionally biased region" description="Low complexity" evidence="5">
    <location>
        <begin position="87"/>
        <end position="136"/>
    </location>
</feature>
<dbReference type="PANTHER" id="PTHR23253:SF9">
    <property type="entry name" value="EUKARYOTIC TRANSLATION INITIATION FACTOR 4 GAMMA 2"/>
    <property type="match status" value="1"/>
</dbReference>
<evidence type="ECO:0000259" key="6">
    <source>
        <dbReference type="PROSITE" id="PS51366"/>
    </source>
</evidence>
<feature type="compositionally biased region" description="Low complexity" evidence="5">
    <location>
        <begin position="183"/>
        <end position="197"/>
    </location>
</feature>
<feature type="compositionally biased region" description="Basic and acidic residues" evidence="5">
    <location>
        <begin position="199"/>
        <end position="224"/>
    </location>
</feature>
<feature type="compositionally biased region" description="Acidic residues" evidence="5">
    <location>
        <begin position="295"/>
        <end position="312"/>
    </location>
</feature>
<dbReference type="InterPro" id="IPR016024">
    <property type="entry name" value="ARM-type_fold"/>
</dbReference>
<name>F2TWJ1_SALR5</name>
<feature type="region of interest" description="Disordered" evidence="5">
    <location>
        <begin position="57"/>
        <end position="323"/>
    </location>
</feature>
<feature type="region of interest" description="Disordered" evidence="5">
    <location>
        <begin position="691"/>
        <end position="767"/>
    </location>
</feature>
<reference evidence="7" key="1">
    <citation type="submission" date="2009-08" db="EMBL/GenBank/DDBJ databases">
        <title>Annotation of Salpingoeca rosetta.</title>
        <authorList>
            <consortium name="The Broad Institute Genome Sequencing Platform"/>
            <person name="Russ C."/>
            <person name="Cuomo C."/>
            <person name="Burger G."/>
            <person name="Gray M.W."/>
            <person name="Holland P.W.H."/>
            <person name="King N."/>
            <person name="Lang F.B.F."/>
            <person name="Roger A.J."/>
            <person name="Ruiz-Trillo I."/>
            <person name="Young S.K."/>
            <person name="Zeng Q."/>
            <person name="Gargeya S."/>
            <person name="Alvarado L."/>
            <person name="Berlin A."/>
            <person name="Chapman S.B."/>
            <person name="Chen Z."/>
            <person name="Freedman E."/>
            <person name="Gellesch M."/>
            <person name="Goldberg J."/>
            <person name="Griggs A."/>
            <person name="Gujja S."/>
            <person name="Heilman E."/>
            <person name="Heiman D."/>
            <person name="Howarth C."/>
            <person name="Mehta T."/>
            <person name="Neiman D."/>
            <person name="Pearson M."/>
            <person name="Roberts A."/>
            <person name="Saif S."/>
            <person name="Shea T."/>
            <person name="Shenoy N."/>
            <person name="Sisk P."/>
            <person name="Stolte C."/>
            <person name="Sykes S."/>
            <person name="White J."/>
            <person name="Yandava C."/>
            <person name="Haas B."/>
            <person name="Nusbaum C."/>
            <person name="Birren B."/>
        </authorList>
    </citation>
    <scope>NUCLEOTIDE SEQUENCE [LARGE SCALE GENOMIC DNA]</scope>
    <source>
        <strain evidence="7">ATCC 50818</strain>
    </source>
</reference>
<protein>
    <recommendedName>
        <fullName evidence="6">MI domain-containing protein</fullName>
    </recommendedName>
</protein>
<feature type="compositionally biased region" description="Low complexity" evidence="5">
    <location>
        <begin position="231"/>
        <end position="245"/>
    </location>
</feature>
<feature type="region of interest" description="Disordered" evidence="5">
    <location>
        <begin position="1"/>
        <end position="41"/>
    </location>
</feature>
<keyword evidence="3" id="KW-0648">Protein biosynthesis</keyword>
<comment type="similarity">
    <text evidence="1">Belongs to the eukaryotic initiation factor 4G family.</text>
</comment>
<dbReference type="eggNOG" id="KOG0401">
    <property type="taxonomic scope" value="Eukaryota"/>
</dbReference>
<dbReference type="FunCoup" id="F2TWJ1">
    <property type="interactions" value="1804"/>
</dbReference>
<keyword evidence="4" id="KW-0175">Coiled coil</keyword>
<sequence>MSRHNKSQYPPGYSHYSQSPYSNLPPSAPQHPGVPFPQPSMSVPYFTPNAYGARGAPPMHAQMQAGTTPMGVPSSYASPYGSHMIAQQHQQQQLQPHTMPGQPPHQHGQRQPMPLRTGPTMPASTTAATNPTTTTPSAPPSSKPAGSTLLFKLGDKPSTPTTPEVQGDATKPVQQPQKELEEAATPPAATITKPTGPKRLFEVTKPKEEEADKNAKPAQEHAKAPEPQAPAPAAVATTSAAAAEQPSKKEEEQAPAPKAEAPASSAAPQAAEATQAQQPVSEQAHPADQEQQEQQQEEAEEEEEEEEEEEDQTPPSPLPFEGPYTMAFMMSLREKPQCRESPTNPNKSLSGLLQGTKNPLNQFGRARTDDRPSRRQPRPGPNNQSSSLLVGGTRRRGGGRRPMPPPQARGPHLISVHIPDTDVTLKRSENAFKRGEQSIIGNLRGHLGKITLDNFDDIVLDIIQEAEQLPPDSEEFDKFIELIQDTAKDSEFFSMIYAKLCKSLSRARTESMGAKFPTFQNKLLAICKKDVQEDFKTLDTEIKKLEKIVKELQQGNPNDPELQKQGDELYTLNRKRQKLIGNAVFVAELFNETVVSLDLLKQVVETYWKQNEAEDAVMCMCKIVEKAGAKLEKEQKPLLEEYLGRLSGCKHIPNKLQFFIMDIKDLRKKGWVKPEDGPRKRKDVIAEAQAEMKSHGRPLQGRRTSSSSQPGAKAKMTQERRDVNKIGLQGKLAPMRRANQASRFSRGSRPTPPGSQSATPAPSKPANRYKLLGEAEPTPEPETPAAEPAQDLDKLKRSCRNTIEEYVLNKDDKELYACVRELGEDQYHVFVSELVADLFGLIKAPKREALLQLLQKLMSEKILTHKHALQATHDRLETLDDDSMDSPKAPAFLAQFVVNGLDDNEIETLLKDESTLKPLMNPFSFVVEVVAAMNEAKGEEAAKKLTAALGGDLSSFQKRKNEALFKRTLERKGLSFLLPTEA</sequence>
<dbReference type="GO" id="GO:0016281">
    <property type="term" value="C:eukaryotic translation initiation factor 4F complex"/>
    <property type="evidence" value="ECO:0007669"/>
    <property type="project" value="TreeGrafter"/>
</dbReference>
<dbReference type="AlphaFoldDB" id="F2TWJ1"/>
<dbReference type="Gene3D" id="1.25.40.180">
    <property type="match status" value="2"/>
</dbReference>
<dbReference type="InterPro" id="IPR003890">
    <property type="entry name" value="MIF4G-like_typ-3"/>
</dbReference>
<evidence type="ECO:0000256" key="5">
    <source>
        <dbReference type="SAM" id="MobiDB-lite"/>
    </source>
</evidence>
<dbReference type="InParanoid" id="F2TWJ1"/>
<dbReference type="Proteomes" id="UP000007799">
    <property type="component" value="Unassembled WGS sequence"/>
</dbReference>
<feature type="coiled-coil region" evidence="4">
    <location>
        <begin position="528"/>
        <end position="555"/>
    </location>
</feature>
<evidence type="ECO:0000313" key="8">
    <source>
        <dbReference type="Proteomes" id="UP000007799"/>
    </source>
</evidence>
<gene>
    <name evidence="7" type="ORF">PTSG_00456</name>
</gene>
<dbReference type="GO" id="GO:0003729">
    <property type="term" value="F:mRNA binding"/>
    <property type="evidence" value="ECO:0007669"/>
    <property type="project" value="TreeGrafter"/>
</dbReference>
<feature type="domain" description="MI" evidence="6">
    <location>
        <begin position="794"/>
        <end position="916"/>
    </location>
</feature>
<dbReference type="Pfam" id="PF02854">
    <property type="entry name" value="MIF4G"/>
    <property type="match status" value="1"/>
</dbReference>
<dbReference type="STRING" id="946362.F2TWJ1"/>
<dbReference type="SMART" id="SM00544">
    <property type="entry name" value="MA3"/>
    <property type="match status" value="1"/>
</dbReference>
<evidence type="ECO:0000256" key="4">
    <source>
        <dbReference type="SAM" id="Coils"/>
    </source>
</evidence>
<evidence type="ECO:0000256" key="1">
    <source>
        <dbReference type="ARBA" id="ARBA00005775"/>
    </source>
</evidence>
<feature type="compositionally biased region" description="Polar residues" evidence="5">
    <location>
        <begin position="340"/>
        <end position="361"/>
    </location>
</feature>
<feature type="region of interest" description="Disordered" evidence="5">
    <location>
        <begin position="335"/>
        <end position="413"/>
    </location>
</feature>
<feature type="compositionally biased region" description="Polar residues" evidence="5">
    <location>
        <begin position="15"/>
        <end position="25"/>
    </location>
</feature>
<dbReference type="OrthoDB" id="514777at2759"/>